<dbReference type="GO" id="GO:0098662">
    <property type="term" value="P:inorganic cation transmembrane transport"/>
    <property type="evidence" value="ECO:0007669"/>
    <property type="project" value="UniProtKB-ARBA"/>
</dbReference>
<dbReference type="GO" id="GO:0008324">
    <property type="term" value="F:monoatomic cation transmembrane transporter activity"/>
    <property type="evidence" value="ECO:0007669"/>
    <property type="project" value="InterPro"/>
</dbReference>
<reference evidence="9" key="2">
    <citation type="submission" date="2023-06" db="EMBL/GenBank/DDBJ databases">
        <authorList>
            <person name="Ma L."/>
            <person name="Liu K.-W."/>
            <person name="Li Z."/>
            <person name="Hsiao Y.-Y."/>
            <person name="Qi Y."/>
            <person name="Fu T."/>
            <person name="Tang G."/>
            <person name="Zhang D."/>
            <person name="Sun W.-H."/>
            <person name="Liu D.-K."/>
            <person name="Li Y."/>
            <person name="Chen G.-Z."/>
            <person name="Liu X.-D."/>
            <person name="Liao X.-Y."/>
            <person name="Jiang Y.-T."/>
            <person name="Yu X."/>
            <person name="Hao Y."/>
            <person name="Huang J."/>
            <person name="Zhao X.-W."/>
            <person name="Ke S."/>
            <person name="Chen Y.-Y."/>
            <person name="Wu W.-L."/>
            <person name="Hsu J.-L."/>
            <person name="Lin Y.-F."/>
            <person name="Huang M.-D."/>
            <person name="Li C.-Y."/>
            <person name="Huang L."/>
            <person name="Wang Z.-W."/>
            <person name="Zhao X."/>
            <person name="Zhong W.-Y."/>
            <person name="Peng D.-H."/>
            <person name="Ahmad S."/>
            <person name="Lan S."/>
            <person name="Zhang J.-S."/>
            <person name="Tsai W.-C."/>
            <person name="Van De Peer Y."/>
            <person name="Liu Z.-J."/>
        </authorList>
    </citation>
    <scope>NUCLEOTIDE SEQUENCE</scope>
    <source>
        <strain evidence="9">SCP</strain>
        <tissue evidence="9">Leaves</tissue>
    </source>
</reference>
<reference evidence="9" key="1">
    <citation type="journal article" date="2023" name="Nat. Commun.">
        <title>Diploid and tetraploid genomes of Acorus and the evolution of monocots.</title>
        <authorList>
            <person name="Ma L."/>
            <person name="Liu K.W."/>
            <person name="Li Z."/>
            <person name="Hsiao Y.Y."/>
            <person name="Qi Y."/>
            <person name="Fu T."/>
            <person name="Tang G.D."/>
            <person name="Zhang D."/>
            <person name="Sun W.H."/>
            <person name="Liu D.K."/>
            <person name="Li Y."/>
            <person name="Chen G.Z."/>
            <person name="Liu X.D."/>
            <person name="Liao X.Y."/>
            <person name="Jiang Y.T."/>
            <person name="Yu X."/>
            <person name="Hao Y."/>
            <person name="Huang J."/>
            <person name="Zhao X.W."/>
            <person name="Ke S."/>
            <person name="Chen Y.Y."/>
            <person name="Wu W.L."/>
            <person name="Hsu J.L."/>
            <person name="Lin Y.F."/>
            <person name="Huang M.D."/>
            <person name="Li C.Y."/>
            <person name="Huang L."/>
            <person name="Wang Z.W."/>
            <person name="Zhao X."/>
            <person name="Zhong W.Y."/>
            <person name="Peng D.H."/>
            <person name="Ahmad S."/>
            <person name="Lan S."/>
            <person name="Zhang J.S."/>
            <person name="Tsai W.C."/>
            <person name="Van de Peer Y."/>
            <person name="Liu Z.J."/>
        </authorList>
    </citation>
    <scope>NUCLEOTIDE SEQUENCE</scope>
    <source>
        <strain evidence="9">SCP</strain>
    </source>
</reference>
<dbReference type="PANTHER" id="PTHR31064:SF30">
    <property type="entry name" value="HIGH-AFFINITY POTASSIUM TRANSPORT PROTEIN-RELATED"/>
    <property type="match status" value="1"/>
</dbReference>
<feature type="transmembrane region" description="Helical" evidence="8">
    <location>
        <begin position="160"/>
        <end position="184"/>
    </location>
</feature>
<comment type="subcellular location">
    <subcellularLocation>
        <location evidence="1">Membrane</location>
        <topology evidence="1">Multi-pass membrane protein</topology>
    </subcellularLocation>
</comment>
<feature type="transmembrane region" description="Helical" evidence="8">
    <location>
        <begin position="223"/>
        <end position="243"/>
    </location>
</feature>
<evidence type="ECO:0000256" key="8">
    <source>
        <dbReference type="SAM" id="Phobius"/>
    </source>
</evidence>
<feature type="transmembrane region" description="Helical" evidence="8">
    <location>
        <begin position="285"/>
        <end position="305"/>
    </location>
</feature>
<feature type="transmembrane region" description="Helical" evidence="8">
    <location>
        <begin position="326"/>
        <end position="346"/>
    </location>
</feature>
<keyword evidence="5 8" id="KW-1133">Transmembrane helix</keyword>
<sequence>MSVIEMESFSNLQLLVMTLLMFMGGEIFTSLLVLLKEKFRLRNKDSDESLSVTNQIKSTQTTTTTTIEDLEMESPKKDDNGMRYSCITYLTKVITGYLLVVHAIGSSLILLYLRLFNMNVLEKKHISVIVFSIFTTASSFVNCGFVPTNENMIPFKTNPGLLMLIIPLILGGNTLFPAILRVILRGLKKLPMNKRVVEVDKILEDDHGCNIGYDHLLTYQRCVSLVLTVVGFIVVQLIFFCCMEWESEVLKDLNSYQKIVTALFLAVNARHAGESTVDLSLLPHAILVLYVMMMYLPPYTTFIPISTDDESRSQGSNDKIKNRRGVLMESLIFSPLSYLVISIILICVTERKHMVEDPLNFNVLNIVVEVISAYGNVGFSTGYSCKRRLKTDGECVDKWYGFSGRWSYKGKVILIFVMFFGRLKKFSLRGGRAWKLD</sequence>
<gene>
    <name evidence="9" type="ORF">QJS04_geneDACA013986</name>
</gene>
<comment type="caution">
    <text evidence="9">The sequence shown here is derived from an EMBL/GenBank/DDBJ whole genome shotgun (WGS) entry which is preliminary data.</text>
</comment>
<proteinExistence type="inferred from homology"/>
<dbReference type="EMBL" id="JAUJYN010000006">
    <property type="protein sequence ID" value="KAK1268770.1"/>
    <property type="molecule type" value="Genomic_DNA"/>
</dbReference>
<name>A0AAV9AWX6_ACOGR</name>
<feature type="transmembrane region" description="Helical" evidence="8">
    <location>
        <begin position="12"/>
        <end position="35"/>
    </location>
</feature>
<dbReference type="GO" id="GO:0005886">
    <property type="term" value="C:plasma membrane"/>
    <property type="evidence" value="ECO:0007669"/>
    <property type="project" value="TreeGrafter"/>
</dbReference>
<dbReference type="Proteomes" id="UP001179952">
    <property type="component" value="Unassembled WGS sequence"/>
</dbReference>
<evidence type="ECO:0000256" key="5">
    <source>
        <dbReference type="ARBA" id="ARBA00022989"/>
    </source>
</evidence>
<dbReference type="InterPro" id="IPR051143">
    <property type="entry name" value="TrkH_K-transport"/>
</dbReference>
<evidence type="ECO:0000313" key="10">
    <source>
        <dbReference type="Proteomes" id="UP001179952"/>
    </source>
</evidence>
<feature type="transmembrane region" description="Helical" evidence="8">
    <location>
        <begin position="89"/>
        <end position="113"/>
    </location>
</feature>
<dbReference type="PANTHER" id="PTHR31064">
    <property type="entry name" value="POTASSIUM TRANSPORT PROTEIN DDB_G0292412-RELATED"/>
    <property type="match status" value="1"/>
</dbReference>
<evidence type="ECO:0000256" key="2">
    <source>
        <dbReference type="ARBA" id="ARBA00010864"/>
    </source>
</evidence>
<dbReference type="AlphaFoldDB" id="A0AAV9AWX6"/>
<evidence type="ECO:0000256" key="7">
    <source>
        <dbReference type="ARBA" id="ARBA00023136"/>
    </source>
</evidence>
<keyword evidence="7 8" id="KW-0472">Membrane</keyword>
<keyword evidence="3" id="KW-0813">Transport</keyword>
<feature type="transmembrane region" description="Helical" evidence="8">
    <location>
        <begin position="125"/>
        <end position="148"/>
    </location>
</feature>
<comment type="similarity">
    <text evidence="2">Belongs to the TrkH potassium transport family. HKT (TC 2.A.38.3) subfamily.</text>
</comment>
<protein>
    <submittedName>
        <fullName evidence="9">Sodium transporter HKT1</fullName>
    </submittedName>
</protein>
<evidence type="ECO:0000256" key="6">
    <source>
        <dbReference type="ARBA" id="ARBA00023065"/>
    </source>
</evidence>
<accession>A0AAV9AWX6</accession>
<organism evidence="9 10">
    <name type="scientific">Acorus gramineus</name>
    <name type="common">Dwarf sweet flag</name>
    <dbReference type="NCBI Taxonomy" id="55184"/>
    <lineage>
        <taxon>Eukaryota</taxon>
        <taxon>Viridiplantae</taxon>
        <taxon>Streptophyta</taxon>
        <taxon>Embryophyta</taxon>
        <taxon>Tracheophyta</taxon>
        <taxon>Spermatophyta</taxon>
        <taxon>Magnoliopsida</taxon>
        <taxon>Liliopsida</taxon>
        <taxon>Acoraceae</taxon>
        <taxon>Acorus</taxon>
    </lineage>
</organism>
<keyword evidence="4 8" id="KW-0812">Transmembrane</keyword>
<dbReference type="GO" id="GO:0030001">
    <property type="term" value="P:metal ion transport"/>
    <property type="evidence" value="ECO:0007669"/>
    <property type="project" value="UniProtKB-ARBA"/>
</dbReference>
<evidence type="ECO:0000256" key="3">
    <source>
        <dbReference type="ARBA" id="ARBA00022448"/>
    </source>
</evidence>
<keyword evidence="10" id="KW-1185">Reference proteome</keyword>
<feature type="transmembrane region" description="Helical" evidence="8">
    <location>
        <begin position="406"/>
        <end position="423"/>
    </location>
</feature>
<dbReference type="Pfam" id="PF02386">
    <property type="entry name" value="TrkH"/>
    <property type="match status" value="1"/>
</dbReference>
<evidence type="ECO:0000256" key="1">
    <source>
        <dbReference type="ARBA" id="ARBA00004141"/>
    </source>
</evidence>
<evidence type="ECO:0000313" key="9">
    <source>
        <dbReference type="EMBL" id="KAK1268770.1"/>
    </source>
</evidence>
<dbReference type="InterPro" id="IPR003445">
    <property type="entry name" value="Cat_transpt"/>
</dbReference>
<keyword evidence="6" id="KW-0406">Ion transport</keyword>
<evidence type="ECO:0000256" key="4">
    <source>
        <dbReference type="ARBA" id="ARBA00022692"/>
    </source>
</evidence>